<evidence type="ECO:0000256" key="1">
    <source>
        <dbReference type="ARBA" id="ARBA00004651"/>
    </source>
</evidence>
<evidence type="ECO:0000259" key="8">
    <source>
        <dbReference type="PROSITE" id="PS50928"/>
    </source>
</evidence>
<keyword evidence="4 7" id="KW-0812">Transmembrane</keyword>
<keyword evidence="6 7" id="KW-0472">Membrane</keyword>
<feature type="transmembrane region" description="Helical" evidence="7">
    <location>
        <begin position="226"/>
        <end position="247"/>
    </location>
</feature>
<evidence type="ECO:0000256" key="6">
    <source>
        <dbReference type="ARBA" id="ARBA00023136"/>
    </source>
</evidence>
<feature type="transmembrane region" description="Helical" evidence="7">
    <location>
        <begin position="72"/>
        <end position="92"/>
    </location>
</feature>
<name>A0A7S8MWZ0_9MICO</name>
<dbReference type="GO" id="GO:0005886">
    <property type="term" value="C:plasma membrane"/>
    <property type="evidence" value="ECO:0007669"/>
    <property type="project" value="UniProtKB-SubCell"/>
</dbReference>
<evidence type="ECO:0000313" key="10">
    <source>
        <dbReference type="Proteomes" id="UP000594480"/>
    </source>
</evidence>
<sequence>MSGTTVRERVVSSSPALLGAAGVVILLIVWTVAAAIVPGRALPSPAGIVAAAASDGWEFYWANLSATFGRMVPGYLIGVTVALTIAAIVLLLPSLDQVANQVGVVADSLPITAIGPLVMIMFGGATAATFLAALVVFYTTLVTSLLGVHAAKKSSLELVRAYGGGRMMRLRKVQVMAALPSVFNALKLAVPAAFIGALVGEYLGGIDVGIGVALQAAQRDILPARTFALSLVIGLLSLAGYLIIGWIGRAVLPWSAETDLGAQR</sequence>
<comment type="subcellular location">
    <subcellularLocation>
        <location evidence="1 7">Cell membrane</location>
        <topology evidence="1 7">Multi-pass membrane protein</topology>
    </subcellularLocation>
</comment>
<dbReference type="GO" id="GO:0055085">
    <property type="term" value="P:transmembrane transport"/>
    <property type="evidence" value="ECO:0007669"/>
    <property type="project" value="InterPro"/>
</dbReference>
<evidence type="ECO:0000256" key="2">
    <source>
        <dbReference type="ARBA" id="ARBA00022448"/>
    </source>
</evidence>
<dbReference type="AlphaFoldDB" id="A0A7S8MWZ0"/>
<protein>
    <submittedName>
        <fullName evidence="9">ABC transporter permease subunit</fullName>
    </submittedName>
</protein>
<keyword evidence="10" id="KW-1185">Reference proteome</keyword>
<feature type="transmembrane region" description="Helical" evidence="7">
    <location>
        <begin position="104"/>
        <end position="122"/>
    </location>
</feature>
<dbReference type="InterPro" id="IPR035906">
    <property type="entry name" value="MetI-like_sf"/>
</dbReference>
<dbReference type="PANTHER" id="PTHR30151:SF20">
    <property type="entry name" value="ABC TRANSPORTER PERMEASE PROTEIN HI_0355-RELATED"/>
    <property type="match status" value="1"/>
</dbReference>
<feature type="transmembrane region" description="Helical" evidence="7">
    <location>
        <begin position="128"/>
        <end position="148"/>
    </location>
</feature>
<comment type="similarity">
    <text evidence="7">Belongs to the binding-protein-dependent transport system permease family.</text>
</comment>
<evidence type="ECO:0000256" key="7">
    <source>
        <dbReference type="RuleBase" id="RU363032"/>
    </source>
</evidence>
<dbReference type="Proteomes" id="UP000594480">
    <property type="component" value="Chromosome"/>
</dbReference>
<dbReference type="KEGG" id="msf:IT882_01305"/>
<dbReference type="PANTHER" id="PTHR30151">
    <property type="entry name" value="ALKANE SULFONATE ABC TRANSPORTER-RELATED, MEMBRANE SUBUNIT"/>
    <property type="match status" value="1"/>
</dbReference>
<evidence type="ECO:0000313" key="9">
    <source>
        <dbReference type="EMBL" id="QPE04814.1"/>
    </source>
</evidence>
<dbReference type="RefSeq" id="WP_195692841.1">
    <property type="nucleotide sequence ID" value="NZ_CP064760.1"/>
</dbReference>
<reference evidence="9 10" key="1">
    <citation type="submission" date="2020-11" db="EMBL/GenBank/DDBJ databases">
        <title>Amino acid is mineralized and recycled by bacteria in oceanic microbiome.</title>
        <authorList>
            <person name="Zheng L.Y."/>
        </authorList>
    </citation>
    <scope>NUCLEOTIDE SEQUENCE [LARGE SCALE GENOMIC DNA]</scope>
    <source>
        <strain evidence="9 10">A32-1</strain>
    </source>
</reference>
<dbReference type="SUPFAM" id="SSF161098">
    <property type="entry name" value="MetI-like"/>
    <property type="match status" value="1"/>
</dbReference>
<keyword evidence="5 7" id="KW-1133">Transmembrane helix</keyword>
<proteinExistence type="inferred from homology"/>
<dbReference type="Pfam" id="PF00528">
    <property type="entry name" value="BPD_transp_1"/>
    <property type="match status" value="1"/>
</dbReference>
<evidence type="ECO:0000256" key="3">
    <source>
        <dbReference type="ARBA" id="ARBA00022475"/>
    </source>
</evidence>
<keyword evidence="3" id="KW-1003">Cell membrane</keyword>
<keyword evidence="2 7" id="KW-0813">Transport</keyword>
<dbReference type="EMBL" id="CP064760">
    <property type="protein sequence ID" value="QPE04814.1"/>
    <property type="molecule type" value="Genomic_DNA"/>
</dbReference>
<dbReference type="PROSITE" id="PS50928">
    <property type="entry name" value="ABC_TM1"/>
    <property type="match status" value="1"/>
</dbReference>
<evidence type="ECO:0000256" key="4">
    <source>
        <dbReference type="ARBA" id="ARBA00022692"/>
    </source>
</evidence>
<feature type="transmembrane region" description="Helical" evidence="7">
    <location>
        <begin position="16"/>
        <end position="37"/>
    </location>
</feature>
<feature type="domain" description="ABC transmembrane type-1" evidence="8">
    <location>
        <begin position="60"/>
        <end position="244"/>
    </location>
</feature>
<accession>A0A7S8MWZ0</accession>
<gene>
    <name evidence="9" type="ORF">IT882_01305</name>
</gene>
<evidence type="ECO:0000256" key="5">
    <source>
        <dbReference type="ARBA" id="ARBA00022989"/>
    </source>
</evidence>
<dbReference type="InterPro" id="IPR000515">
    <property type="entry name" value="MetI-like"/>
</dbReference>
<organism evidence="9 10">
    <name type="scientific">Microbacterium schleiferi</name>
    <dbReference type="NCBI Taxonomy" id="69362"/>
    <lineage>
        <taxon>Bacteria</taxon>
        <taxon>Bacillati</taxon>
        <taxon>Actinomycetota</taxon>
        <taxon>Actinomycetes</taxon>
        <taxon>Micrococcales</taxon>
        <taxon>Microbacteriaceae</taxon>
        <taxon>Microbacterium</taxon>
    </lineage>
</organism>